<dbReference type="PANTHER" id="PTHR47495">
    <property type="entry name" value="ALDEHYDE DEHYDROGENASE"/>
    <property type="match status" value="1"/>
</dbReference>
<dbReference type="Proteomes" id="UP000567293">
    <property type="component" value="Unassembled WGS sequence"/>
</dbReference>
<evidence type="ECO:0000259" key="1">
    <source>
        <dbReference type="Pfam" id="PF20256"/>
    </source>
</evidence>
<dbReference type="EMBL" id="JACDQQ010000384">
    <property type="protein sequence ID" value="MBA0084129.1"/>
    <property type="molecule type" value="Genomic_DNA"/>
</dbReference>
<comment type="caution">
    <text evidence="2">The sequence shown here is derived from an EMBL/GenBank/DDBJ whole genome shotgun (WGS) entry which is preliminary data.</text>
</comment>
<dbReference type="Gene3D" id="3.30.365.10">
    <property type="entry name" value="Aldehyde oxidase/xanthine dehydrogenase, molybdopterin binding domain"/>
    <property type="match status" value="1"/>
</dbReference>
<evidence type="ECO:0000313" key="3">
    <source>
        <dbReference type="Proteomes" id="UP000567293"/>
    </source>
</evidence>
<dbReference type="AlphaFoldDB" id="A0A7V8NMK2"/>
<keyword evidence="3" id="KW-1185">Reference proteome</keyword>
<dbReference type="SUPFAM" id="SSF56003">
    <property type="entry name" value="Molybdenum cofactor-binding domain"/>
    <property type="match status" value="1"/>
</dbReference>
<feature type="domain" description="Aldehyde oxidase/xanthine dehydrogenase second molybdopterin binding" evidence="1">
    <location>
        <begin position="49"/>
        <end position="157"/>
    </location>
</feature>
<name>A0A7V8NMK2_9BACT</name>
<dbReference type="InterPro" id="IPR052516">
    <property type="entry name" value="N-heterocyclic_Hydroxylase"/>
</dbReference>
<sequence>MKPATEAFTFPRRDLLKAGGALLIGFAIRDTVRAQSAEGVAVVAGPDQPDPNRLDTWIAIHADNTATIFIGFVELGQGSSTALLQLAAEELDLAMTQVKSIRLESHTMPNQGGTVASASVARGGPRIRLAAAEARQALLKMASQKLDTPVDRLRVSGGV</sequence>
<dbReference type="PANTHER" id="PTHR47495:SF1">
    <property type="entry name" value="BLL3820 PROTEIN"/>
    <property type="match status" value="1"/>
</dbReference>
<feature type="non-terminal residue" evidence="2">
    <location>
        <position position="159"/>
    </location>
</feature>
<dbReference type="InterPro" id="IPR037165">
    <property type="entry name" value="AldOxase/xan_DH_Mopterin-bd_sf"/>
</dbReference>
<organism evidence="2 3">
    <name type="scientific">Candidatus Acidiferrum panamense</name>
    <dbReference type="NCBI Taxonomy" id="2741543"/>
    <lineage>
        <taxon>Bacteria</taxon>
        <taxon>Pseudomonadati</taxon>
        <taxon>Acidobacteriota</taxon>
        <taxon>Terriglobia</taxon>
        <taxon>Candidatus Acidiferrales</taxon>
        <taxon>Candidatus Acidiferrum</taxon>
    </lineage>
</organism>
<accession>A0A7V8NMK2</accession>
<reference evidence="2" key="1">
    <citation type="submission" date="2020-06" db="EMBL/GenBank/DDBJ databases">
        <title>Legume-microbial interactions unlock mineral nutrients during tropical forest succession.</title>
        <authorList>
            <person name="Epihov D.Z."/>
        </authorList>
    </citation>
    <scope>NUCLEOTIDE SEQUENCE [LARGE SCALE GENOMIC DNA]</scope>
    <source>
        <strain evidence="2">Pan2503</strain>
    </source>
</reference>
<proteinExistence type="predicted"/>
<dbReference type="GO" id="GO:0016491">
    <property type="term" value="F:oxidoreductase activity"/>
    <property type="evidence" value="ECO:0007669"/>
    <property type="project" value="InterPro"/>
</dbReference>
<evidence type="ECO:0000313" key="2">
    <source>
        <dbReference type="EMBL" id="MBA0084129.1"/>
    </source>
</evidence>
<dbReference type="Pfam" id="PF20256">
    <property type="entry name" value="MoCoBD_2"/>
    <property type="match status" value="1"/>
</dbReference>
<dbReference type="InterPro" id="IPR046867">
    <property type="entry name" value="AldOxase/xan_DH_MoCoBD2"/>
</dbReference>
<protein>
    <submittedName>
        <fullName evidence="2">Molybdopterin-dependent oxidoreductase</fullName>
    </submittedName>
</protein>
<gene>
    <name evidence="2" type="ORF">HRJ53_03955</name>
</gene>